<evidence type="ECO:0000313" key="2">
    <source>
        <dbReference type="EMBL" id="CAE8628887.1"/>
    </source>
</evidence>
<gene>
    <name evidence="2" type="ORF">PGLA1383_LOCUS45490</name>
</gene>
<name>A0A813GWK3_POLGL</name>
<feature type="transmembrane region" description="Helical" evidence="1">
    <location>
        <begin position="208"/>
        <end position="229"/>
    </location>
</feature>
<protein>
    <submittedName>
        <fullName evidence="2">Uncharacterized protein</fullName>
    </submittedName>
</protein>
<keyword evidence="1" id="KW-1133">Transmembrane helix</keyword>
<organism evidence="2 3">
    <name type="scientific">Polarella glacialis</name>
    <name type="common">Dinoflagellate</name>
    <dbReference type="NCBI Taxonomy" id="89957"/>
    <lineage>
        <taxon>Eukaryota</taxon>
        <taxon>Sar</taxon>
        <taxon>Alveolata</taxon>
        <taxon>Dinophyceae</taxon>
        <taxon>Suessiales</taxon>
        <taxon>Suessiaceae</taxon>
        <taxon>Polarella</taxon>
    </lineage>
</organism>
<comment type="caution">
    <text evidence="2">The sequence shown here is derived from an EMBL/GenBank/DDBJ whole genome shotgun (WGS) entry which is preliminary data.</text>
</comment>
<evidence type="ECO:0000256" key="1">
    <source>
        <dbReference type="SAM" id="Phobius"/>
    </source>
</evidence>
<evidence type="ECO:0000313" key="3">
    <source>
        <dbReference type="Proteomes" id="UP000654075"/>
    </source>
</evidence>
<dbReference type="AlphaFoldDB" id="A0A813GWK3"/>
<keyword evidence="3" id="KW-1185">Reference proteome</keyword>
<keyword evidence="1" id="KW-0472">Membrane</keyword>
<accession>A0A813GWK3</accession>
<dbReference type="OrthoDB" id="3344688at2759"/>
<proteinExistence type="predicted"/>
<dbReference type="Proteomes" id="UP000654075">
    <property type="component" value="Unassembled WGS sequence"/>
</dbReference>
<keyword evidence="1" id="KW-0812">Transmembrane</keyword>
<sequence>MHGALSTKDLTTAVLAMWPDADLGGDLSTTKSTSGLWLELSSADGLRTWPLGWFSTKQATTSGSTCEAETSTVITAMNTGLRKIVVPMLHLLETVLRRSVKLVCHEDNTQAIIALQKGYPPSLRHLARHNRLSLGFVHEVFHGRNEDGTKMYDAEVRHAPSATQKGDIMFTTALDRAAFEAAKMKIGIFKKVLKEIKRSKRINSSWRYVDFVCSAVCLLSVCGVFRRLLFAVEKLQKRRDIPDQADIAFIAFPPSILKWQPAPPYIKKMTYTSPVSQQGGVWLLHVIAAFTQTLCTD</sequence>
<reference evidence="2" key="1">
    <citation type="submission" date="2021-02" db="EMBL/GenBank/DDBJ databases">
        <authorList>
            <person name="Dougan E. K."/>
            <person name="Rhodes N."/>
            <person name="Thang M."/>
            <person name="Chan C."/>
        </authorList>
    </citation>
    <scope>NUCLEOTIDE SEQUENCE</scope>
</reference>
<dbReference type="EMBL" id="CAJNNV010029528">
    <property type="protein sequence ID" value="CAE8628887.1"/>
    <property type="molecule type" value="Genomic_DNA"/>
</dbReference>